<dbReference type="EMBL" id="LAZR01036189">
    <property type="protein sequence ID" value="KKL25509.1"/>
    <property type="molecule type" value="Genomic_DNA"/>
</dbReference>
<accession>A0A0F9BUH9</accession>
<proteinExistence type="predicted"/>
<gene>
    <name evidence="1" type="ORF">LCGC14_2404620</name>
</gene>
<feature type="non-terminal residue" evidence="1">
    <location>
        <position position="79"/>
    </location>
</feature>
<organism evidence="1">
    <name type="scientific">marine sediment metagenome</name>
    <dbReference type="NCBI Taxonomy" id="412755"/>
    <lineage>
        <taxon>unclassified sequences</taxon>
        <taxon>metagenomes</taxon>
        <taxon>ecological metagenomes</taxon>
    </lineage>
</organism>
<comment type="caution">
    <text evidence="1">The sequence shown here is derived from an EMBL/GenBank/DDBJ whole genome shotgun (WGS) entry which is preliminary data.</text>
</comment>
<sequence length="79" mass="9067">MDRESLNMMDYFIGKHLKGMDGGTVLDIGSLKIDEPSQPIETYRDLFRKRFDYIGMDLEAGDNVDIVGYENIKGKYDIV</sequence>
<evidence type="ECO:0000313" key="1">
    <source>
        <dbReference type="EMBL" id="KKL25509.1"/>
    </source>
</evidence>
<reference evidence="1" key="1">
    <citation type="journal article" date="2015" name="Nature">
        <title>Complex archaea that bridge the gap between prokaryotes and eukaryotes.</title>
        <authorList>
            <person name="Spang A."/>
            <person name="Saw J.H."/>
            <person name="Jorgensen S.L."/>
            <person name="Zaremba-Niedzwiedzka K."/>
            <person name="Martijn J."/>
            <person name="Lind A.E."/>
            <person name="van Eijk R."/>
            <person name="Schleper C."/>
            <person name="Guy L."/>
            <person name="Ettema T.J."/>
        </authorList>
    </citation>
    <scope>NUCLEOTIDE SEQUENCE</scope>
</reference>
<protein>
    <submittedName>
        <fullName evidence="1">Uncharacterized protein</fullName>
    </submittedName>
</protein>
<dbReference type="AlphaFoldDB" id="A0A0F9BUH9"/>
<name>A0A0F9BUH9_9ZZZZ</name>